<comment type="caution">
    <text evidence="2">The sequence shown here is derived from an EMBL/GenBank/DDBJ whole genome shotgun (WGS) entry which is preliminary data.</text>
</comment>
<dbReference type="InterPro" id="IPR036291">
    <property type="entry name" value="NAD(P)-bd_dom_sf"/>
</dbReference>
<evidence type="ECO:0000256" key="1">
    <source>
        <dbReference type="RuleBase" id="RU000363"/>
    </source>
</evidence>
<accession>A0A8K1CMD4</accession>
<evidence type="ECO:0000313" key="2">
    <source>
        <dbReference type="EMBL" id="TMW66291.1"/>
    </source>
</evidence>
<dbReference type="CDD" id="cd05325">
    <property type="entry name" value="carb_red_sniffer_like_SDR_c"/>
    <property type="match status" value="1"/>
</dbReference>
<proteinExistence type="inferred from homology"/>
<dbReference type="Gene3D" id="3.40.50.720">
    <property type="entry name" value="NAD(P)-binding Rossmann-like Domain"/>
    <property type="match status" value="1"/>
</dbReference>
<reference evidence="2" key="1">
    <citation type="submission" date="2019-03" db="EMBL/GenBank/DDBJ databases">
        <title>Long read genome sequence of the mycoparasitic Pythium oligandrum ATCC 38472 isolated from sugarbeet rhizosphere.</title>
        <authorList>
            <person name="Gaulin E."/>
        </authorList>
    </citation>
    <scope>NUCLEOTIDE SEQUENCE</scope>
    <source>
        <strain evidence="2">ATCC 38472_TT</strain>
    </source>
</reference>
<dbReference type="AlphaFoldDB" id="A0A8K1CMD4"/>
<dbReference type="Pfam" id="PF00106">
    <property type="entry name" value="adh_short"/>
    <property type="match status" value="1"/>
</dbReference>
<evidence type="ECO:0000313" key="3">
    <source>
        <dbReference type="Proteomes" id="UP000794436"/>
    </source>
</evidence>
<dbReference type="PANTHER" id="PTHR45458">
    <property type="entry name" value="SHORT-CHAIN DEHYDROGENASE/REDUCTASE SDR"/>
    <property type="match status" value="1"/>
</dbReference>
<keyword evidence="3" id="KW-1185">Reference proteome</keyword>
<dbReference type="PRINTS" id="PR00081">
    <property type="entry name" value="GDHRDH"/>
</dbReference>
<gene>
    <name evidence="2" type="ORF">Poli38472_004056</name>
</gene>
<protein>
    <submittedName>
        <fullName evidence="2">Uncharacterized protein</fullName>
    </submittedName>
</protein>
<dbReference type="OrthoDB" id="9876299at2759"/>
<organism evidence="2 3">
    <name type="scientific">Pythium oligandrum</name>
    <name type="common">Mycoparasitic fungus</name>
    <dbReference type="NCBI Taxonomy" id="41045"/>
    <lineage>
        <taxon>Eukaryota</taxon>
        <taxon>Sar</taxon>
        <taxon>Stramenopiles</taxon>
        <taxon>Oomycota</taxon>
        <taxon>Peronosporomycetes</taxon>
        <taxon>Pythiales</taxon>
        <taxon>Pythiaceae</taxon>
        <taxon>Pythium</taxon>
    </lineage>
</organism>
<dbReference type="PANTHER" id="PTHR45458:SF1">
    <property type="entry name" value="SHORT CHAIN DEHYDROGENASE"/>
    <property type="match status" value="1"/>
</dbReference>
<name>A0A8K1CMD4_PYTOL</name>
<dbReference type="EMBL" id="SPLM01000036">
    <property type="protein sequence ID" value="TMW66291.1"/>
    <property type="molecule type" value="Genomic_DNA"/>
</dbReference>
<dbReference type="InterPro" id="IPR052184">
    <property type="entry name" value="SDR_enzymes"/>
</dbReference>
<dbReference type="SUPFAM" id="SSF51735">
    <property type="entry name" value="NAD(P)-binding Rossmann-fold domains"/>
    <property type="match status" value="1"/>
</dbReference>
<sequence>MTKTVLITGASRGIGLTFTKHYLQEGWQVIAAARSPANADELRALAPYKIVQLDVADEESIVTAAKELEGEEIDLLVNNAGIFEDESLESFTKAGVMKQFEVNAVGSFLVTRAFVSHLKAAAPNSGLAKVANVSSRLGSISLNQEGGLYGYRASKAALNMINTSLAVDLKPLNITSIVFHPGYVATDMSAHKGVVQPEDSVNGLAKLIDEATMEKTGKFYDFEGNALSW</sequence>
<dbReference type="Proteomes" id="UP000794436">
    <property type="component" value="Unassembled WGS sequence"/>
</dbReference>
<dbReference type="GO" id="GO:0016616">
    <property type="term" value="F:oxidoreductase activity, acting on the CH-OH group of donors, NAD or NADP as acceptor"/>
    <property type="evidence" value="ECO:0007669"/>
    <property type="project" value="TreeGrafter"/>
</dbReference>
<dbReference type="InterPro" id="IPR002347">
    <property type="entry name" value="SDR_fam"/>
</dbReference>
<dbReference type="PRINTS" id="PR00080">
    <property type="entry name" value="SDRFAMILY"/>
</dbReference>
<comment type="similarity">
    <text evidence="1">Belongs to the short-chain dehydrogenases/reductases (SDR) family.</text>
</comment>